<protein>
    <submittedName>
        <fullName evidence="1">Uncharacterized protein</fullName>
    </submittedName>
</protein>
<name>A0A4R2MVS6_9BURK</name>
<gene>
    <name evidence="1" type="ORF">EV674_13720</name>
</gene>
<dbReference type="Proteomes" id="UP000295182">
    <property type="component" value="Unassembled WGS sequence"/>
</dbReference>
<reference evidence="1 2" key="1">
    <citation type="submission" date="2019-03" db="EMBL/GenBank/DDBJ databases">
        <title>Genomic Encyclopedia of Type Strains, Phase IV (KMG-IV): sequencing the most valuable type-strain genomes for metagenomic binning, comparative biology and taxonomic classification.</title>
        <authorList>
            <person name="Goeker M."/>
        </authorList>
    </citation>
    <scope>NUCLEOTIDE SEQUENCE [LARGE SCALE GENOMIC DNA]</scope>
    <source>
        <strain evidence="1 2">DSM 1837</strain>
    </source>
</reference>
<evidence type="ECO:0000313" key="1">
    <source>
        <dbReference type="EMBL" id="TCP12547.1"/>
    </source>
</evidence>
<dbReference type="AlphaFoldDB" id="A0A4R2MVS6"/>
<dbReference type="OrthoDB" id="9108953at2"/>
<dbReference type="RefSeq" id="WP_132750481.1">
    <property type="nucleotide sequence ID" value="NZ_QXNC01000041.1"/>
</dbReference>
<comment type="caution">
    <text evidence="1">The sequence shown here is derived from an EMBL/GenBank/DDBJ whole genome shotgun (WGS) entry which is preliminary data.</text>
</comment>
<proteinExistence type="predicted"/>
<accession>A0A4R2MVS6</accession>
<dbReference type="EMBL" id="SLXH01000037">
    <property type="protein sequence ID" value="TCP12547.1"/>
    <property type="molecule type" value="Genomic_DNA"/>
</dbReference>
<sequence length="211" mass="23791">MPKPYEFLTEEELVQRLGDTNTINSAKTFFAQQSPSILAVVTTGVSGNTFRAFRNLPVKPSETFRTWATNYIENTFLILSTISDSHSYAKYVHDATNNLCLEWKRITGSDMGYGRGAKLFNLVLKKFACLSSLSKEQRSTLVDFQHVPLDSYTIIGLRSIAPRLSIPKNATMKFVETPAQYENIQAVIRAITKKAGVPPIYYDVLAWDSRH</sequence>
<keyword evidence="2" id="KW-1185">Reference proteome</keyword>
<evidence type="ECO:0000313" key="2">
    <source>
        <dbReference type="Proteomes" id="UP000295182"/>
    </source>
</evidence>
<organism evidence="1 2">
    <name type="scientific">Simplicispira metamorpha</name>
    <dbReference type="NCBI Taxonomy" id="80881"/>
    <lineage>
        <taxon>Bacteria</taxon>
        <taxon>Pseudomonadati</taxon>
        <taxon>Pseudomonadota</taxon>
        <taxon>Betaproteobacteria</taxon>
        <taxon>Burkholderiales</taxon>
        <taxon>Comamonadaceae</taxon>
        <taxon>Simplicispira</taxon>
    </lineage>
</organism>